<gene>
    <name evidence="1" type="ORF">DJ70_12830</name>
</gene>
<comment type="caution">
    <text evidence="1">The sequence shown here is derived from an EMBL/GenBank/DDBJ whole genome shotgun (WGS) entry which is preliminary data.</text>
</comment>
<accession>A0A256IED0</accession>
<evidence type="ECO:0000313" key="1">
    <source>
        <dbReference type="EMBL" id="OYR54908.1"/>
    </source>
</evidence>
<dbReference type="AlphaFoldDB" id="A0A256IED0"/>
<dbReference type="EMBL" id="NHPJ01000110">
    <property type="protein sequence ID" value="OYR54908.1"/>
    <property type="molecule type" value="Genomic_DNA"/>
</dbReference>
<organism evidence="1 2">
    <name type="scientific">Halorubrum halodurans</name>
    <dbReference type="NCBI Taxonomy" id="1383851"/>
    <lineage>
        <taxon>Archaea</taxon>
        <taxon>Methanobacteriati</taxon>
        <taxon>Methanobacteriota</taxon>
        <taxon>Stenosarchaea group</taxon>
        <taxon>Halobacteria</taxon>
        <taxon>Halobacteriales</taxon>
        <taxon>Haloferacaceae</taxon>
        <taxon>Halorubrum</taxon>
    </lineage>
</organism>
<reference evidence="1 2" key="1">
    <citation type="journal article" date="2014" name="Front. Microbiol.">
        <title>Population and genomic analysis of the genus Halorubrum.</title>
        <authorList>
            <person name="Fullmer M.S."/>
            <person name="Soucy S.M."/>
            <person name="Swithers K.S."/>
            <person name="Makkay A.M."/>
            <person name="Wheeler R."/>
            <person name="Ventosa A."/>
            <person name="Gogarten J.P."/>
            <person name="Papke R.T."/>
        </authorList>
    </citation>
    <scope>NUCLEOTIDE SEQUENCE [LARGE SCALE GENOMIC DNA]</scope>
    <source>
        <strain evidence="1 2">Cb34</strain>
    </source>
</reference>
<proteinExistence type="predicted"/>
<evidence type="ECO:0000313" key="2">
    <source>
        <dbReference type="Proteomes" id="UP000216308"/>
    </source>
</evidence>
<name>A0A256IED0_9EURY</name>
<protein>
    <submittedName>
        <fullName evidence="1">Uncharacterized protein</fullName>
    </submittedName>
</protein>
<sequence length="94" mass="10645">MELDVTIRTYDESDRDVLLSDVADAFLPYEYDASVFHDDTTEWEIGDPSPRSNPVVEPDWYEGGLTIRFRYVSRVEQDASALTSTEYTVDGSGV</sequence>
<keyword evidence="2" id="KW-1185">Reference proteome</keyword>
<dbReference type="Proteomes" id="UP000216308">
    <property type="component" value="Unassembled WGS sequence"/>
</dbReference>